<evidence type="ECO:0000313" key="3">
    <source>
        <dbReference type="Proteomes" id="UP000773462"/>
    </source>
</evidence>
<feature type="signal peptide" evidence="1">
    <location>
        <begin position="1"/>
        <end position="31"/>
    </location>
</feature>
<accession>A0ABS4NJW1</accession>
<dbReference type="RefSeq" id="WP_209868865.1">
    <property type="nucleotide sequence ID" value="NZ_JAGGLV010000001.1"/>
</dbReference>
<evidence type="ECO:0000313" key="2">
    <source>
        <dbReference type="EMBL" id="MBP2110330.1"/>
    </source>
</evidence>
<gene>
    <name evidence="2" type="ORF">J2Z70_000469</name>
</gene>
<feature type="chain" id="PRO_5046228637" evidence="1">
    <location>
        <begin position="32"/>
        <end position="316"/>
    </location>
</feature>
<dbReference type="Proteomes" id="UP000773462">
    <property type="component" value="Unassembled WGS sequence"/>
</dbReference>
<reference evidence="2 3" key="1">
    <citation type="submission" date="2021-03" db="EMBL/GenBank/DDBJ databases">
        <title>Genomic Encyclopedia of Type Strains, Phase IV (KMG-IV): sequencing the most valuable type-strain genomes for metagenomic binning, comparative biology and taxonomic classification.</title>
        <authorList>
            <person name="Goeker M."/>
        </authorList>
    </citation>
    <scope>NUCLEOTIDE SEQUENCE [LARGE SCALE GENOMIC DNA]</scope>
    <source>
        <strain evidence="2 3">DSM 101953</strain>
    </source>
</reference>
<evidence type="ECO:0000256" key="1">
    <source>
        <dbReference type="SAM" id="SignalP"/>
    </source>
</evidence>
<keyword evidence="1" id="KW-0732">Signal</keyword>
<proteinExistence type="predicted"/>
<protein>
    <submittedName>
        <fullName evidence="2">Uncharacterized protein</fullName>
    </submittedName>
</protein>
<sequence length="316" mass="34581">MQELKKTRKKLYISAAVSACLVLGAVPSAYAGPGSLLDNRIGNELEAEFNVTAVNAEDTVVLSWDSSALKLDKKAYDLTKDTSKEIEYFISPGAENDDNLKVSVLLEIPTAAAGAVELDNRPESFVEGNYTYYYIDKGLEVNVGDAADSNEFDITFKAVSPQNAPFTAKLLAVKEVKPAQKTTFSGNLQEPNPYQHRDMIMYLSSAPATAASTGTFVINIGEMTPNFSDGQYDGFLYTDKKGIPLLAEYYDAAAHTFTIPVELAAGDSLEVFRLNYPTYSLTPNSQMTAKFDQDGEETVYTFSDEVKVTYNTTMIP</sequence>
<organism evidence="2 3">
    <name type="scientific">Paenibacillus silagei</name>
    <dbReference type="NCBI Taxonomy" id="1670801"/>
    <lineage>
        <taxon>Bacteria</taxon>
        <taxon>Bacillati</taxon>
        <taxon>Bacillota</taxon>
        <taxon>Bacilli</taxon>
        <taxon>Bacillales</taxon>
        <taxon>Paenibacillaceae</taxon>
        <taxon>Paenibacillus</taxon>
    </lineage>
</organism>
<dbReference type="EMBL" id="JAGGLV010000001">
    <property type="protein sequence ID" value="MBP2110330.1"/>
    <property type="molecule type" value="Genomic_DNA"/>
</dbReference>
<name>A0ABS4NJW1_9BACL</name>
<keyword evidence="3" id="KW-1185">Reference proteome</keyword>
<comment type="caution">
    <text evidence="2">The sequence shown here is derived from an EMBL/GenBank/DDBJ whole genome shotgun (WGS) entry which is preliminary data.</text>
</comment>